<sequence length="31" mass="3553">MNLYENIINRSEKVSIIGLENRITGVRLPPI</sequence>
<dbReference type="Proteomes" id="UP001519345">
    <property type="component" value="Unassembled WGS sequence"/>
</dbReference>
<accession>A0ABS4IFR3</accession>
<comment type="caution">
    <text evidence="1">The sequence shown here is derived from an EMBL/GenBank/DDBJ whole genome shotgun (WGS) entry which is preliminary data.</text>
</comment>
<dbReference type="EMBL" id="JAGGKX010000005">
    <property type="protein sequence ID" value="MBP1969186.1"/>
    <property type="molecule type" value="Genomic_DNA"/>
</dbReference>
<gene>
    <name evidence="1" type="ORF">J2Z83_001290</name>
</gene>
<evidence type="ECO:0000313" key="2">
    <source>
        <dbReference type="Proteomes" id="UP001519345"/>
    </source>
</evidence>
<organism evidence="1 2">
    <name type="scientific">Virgibacillus natechei</name>
    <dbReference type="NCBI Taxonomy" id="1216297"/>
    <lineage>
        <taxon>Bacteria</taxon>
        <taxon>Bacillati</taxon>
        <taxon>Bacillota</taxon>
        <taxon>Bacilli</taxon>
        <taxon>Bacillales</taxon>
        <taxon>Bacillaceae</taxon>
        <taxon>Virgibacillus</taxon>
    </lineage>
</organism>
<proteinExistence type="predicted"/>
<protein>
    <submittedName>
        <fullName evidence="1">Uncharacterized protein</fullName>
    </submittedName>
</protein>
<evidence type="ECO:0000313" key="1">
    <source>
        <dbReference type="EMBL" id="MBP1969186.1"/>
    </source>
</evidence>
<keyword evidence="2" id="KW-1185">Reference proteome</keyword>
<reference evidence="1 2" key="1">
    <citation type="submission" date="2021-03" db="EMBL/GenBank/DDBJ databases">
        <title>Genomic Encyclopedia of Type Strains, Phase IV (KMG-IV): sequencing the most valuable type-strain genomes for metagenomic binning, comparative biology and taxonomic classification.</title>
        <authorList>
            <person name="Goeker M."/>
        </authorList>
    </citation>
    <scope>NUCLEOTIDE SEQUENCE [LARGE SCALE GENOMIC DNA]</scope>
    <source>
        <strain evidence="1 2">DSM 25609</strain>
    </source>
</reference>
<name>A0ABS4IFR3_9BACI</name>